<dbReference type="InterPro" id="IPR036909">
    <property type="entry name" value="Cyt_c-like_dom_sf"/>
</dbReference>
<sequence length="437" mass="46678">MRLRNWLLAGVAVAVVAGGAGAWAVNLFPRALDPIAAIDTSSFSADDIETGRNLALLGDCSACHTVPGAQGLSGGFPLPTPFGTIYSTNITPDVETGIGTWSLEAFDRAMRDGIDRAGNHLYPAFPYDHFAGITEPDMAALYAFLMSEPAVQAEAKANDLPFPFSMRPILAGWKFLFHSPAPFEPNPDFTDEENRGAYLAQTLGHCSACHSPRNALGAVEWSKGMAGGEAEGWLVPPLGAHSISPVAWDLDSYANYLFDGWSEQHAVAAGPMTPVVDHLFEADEDDVFAIAAWLARITPEVDQATRDAQFKAVAALDVPANFDGKVEGDGVTDLIQQGAAVFRDSCVKCHKDRTAENQPLSLGLTYAVNAHEPTNLFNAVLQGVAPSSGSPNRKMEPVQLPSEELAALAAFVRWQFTDLPAWEGLSAKAEAARSAMH</sequence>
<dbReference type="GO" id="GO:0005886">
    <property type="term" value="C:plasma membrane"/>
    <property type="evidence" value="ECO:0007669"/>
    <property type="project" value="UniProtKB-SubCell"/>
</dbReference>
<dbReference type="Pfam" id="PF13442">
    <property type="entry name" value="Cytochrome_CBB3"/>
    <property type="match status" value="1"/>
</dbReference>
<keyword evidence="7 10" id="KW-0408">Iron</keyword>
<dbReference type="AlphaFoldDB" id="A0A1I3IDZ6"/>
<dbReference type="RefSeq" id="WP_091518258.1">
    <property type="nucleotide sequence ID" value="NZ_FORF01000002.1"/>
</dbReference>
<dbReference type="Pfam" id="PF00034">
    <property type="entry name" value="Cytochrom_C"/>
    <property type="match status" value="1"/>
</dbReference>
<feature type="binding site" description="covalent" evidence="9">
    <location>
        <position position="346"/>
    </location>
    <ligand>
        <name>heme c</name>
        <dbReference type="ChEBI" id="CHEBI:61717"/>
        <label>3</label>
    </ligand>
</feature>
<keyword evidence="3 9" id="KW-0349">Heme</keyword>
<evidence type="ECO:0000313" key="12">
    <source>
        <dbReference type="EMBL" id="SFI46100.1"/>
    </source>
</evidence>
<feature type="domain" description="Cytochrome c" evidence="11">
    <location>
        <begin position="46"/>
        <end position="149"/>
    </location>
</feature>
<evidence type="ECO:0000256" key="9">
    <source>
        <dbReference type="PIRSR" id="PIRSR000018-50"/>
    </source>
</evidence>
<dbReference type="GO" id="GO:0016614">
    <property type="term" value="F:oxidoreductase activity, acting on CH-OH group of donors"/>
    <property type="evidence" value="ECO:0007669"/>
    <property type="project" value="InterPro"/>
</dbReference>
<dbReference type="PIRSF" id="PIRSF000018">
    <property type="entry name" value="Mb_ADH_cyt_c"/>
    <property type="match status" value="1"/>
</dbReference>
<feature type="binding site" description="axial binding residue" evidence="10">
    <location>
        <position position="350"/>
    </location>
    <ligand>
        <name>heme c</name>
        <dbReference type="ChEBI" id="CHEBI:61717"/>
        <label>3</label>
    </ligand>
    <ligandPart>
        <name>Fe</name>
        <dbReference type="ChEBI" id="CHEBI:18248"/>
    </ligandPart>
</feature>
<evidence type="ECO:0000256" key="8">
    <source>
        <dbReference type="ARBA" id="ARBA00023136"/>
    </source>
</evidence>
<dbReference type="InterPro" id="IPR009056">
    <property type="entry name" value="Cyt_c-like_dom"/>
</dbReference>
<keyword evidence="8" id="KW-0472">Membrane</keyword>
<feature type="binding site" description="axial binding residue" evidence="10">
    <location>
        <position position="64"/>
    </location>
    <ligand>
        <name>heme c</name>
        <dbReference type="ChEBI" id="CHEBI:61717"/>
        <label>1</label>
    </ligand>
    <ligandPart>
        <name>Fe</name>
        <dbReference type="ChEBI" id="CHEBI:18248"/>
    </ligandPart>
</feature>
<protein>
    <submittedName>
        <fullName evidence="12">Cytochrome c, mono-and diheme variants</fullName>
    </submittedName>
</protein>
<dbReference type="SUPFAM" id="SSF46626">
    <property type="entry name" value="Cytochrome c"/>
    <property type="match status" value="3"/>
</dbReference>
<dbReference type="PROSITE" id="PS51007">
    <property type="entry name" value="CYTC"/>
    <property type="match status" value="3"/>
</dbReference>
<reference evidence="13" key="1">
    <citation type="submission" date="2016-10" db="EMBL/GenBank/DDBJ databases">
        <authorList>
            <person name="Varghese N."/>
            <person name="Submissions S."/>
        </authorList>
    </citation>
    <scope>NUCLEOTIDE SEQUENCE [LARGE SCALE GENOMIC DNA]</scope>
    <source>
        <strain evidence="13">DSM 21857</strain>
    </source>
</reference>
<dbReference type="OrthoDB" id="9811281at2"/>
<feature type="domain" description="Cytochrome c" evidence="11">
    <location>
        <begin position="333"/>
        <end position="416"/>
    </location>
</feature>
<evidence type="ECO:0000259" key="11">
    <source>
        <dbReference type="PROSITE" id="PS51007"/>
    </source>
</evidence>
<gene>
    <name evidence="12" type="ORF">SAMN03080618_00536</name>
</gene>
<keyword evidence="2" id="KW-1003">Cell membrane</keyword>
<evidence type="ECO:0000256" key="10">
    <source>
        <dbReference type="PIRSR" id="PIRSR000018-51"/>
    </source>
</evidence>
<dbReference type="Gene3D" id="1.10.760.10">
    <property type="entry name" value="Cytochrome c-like domain"/>
    <property type="match status" value="2"/>
</dbReference>
<accession>A0A1I3IDZ6</accession>
<feature type="binding site" description="covalent" evidence="9">
    <location>
        <position position="206"/>
    </location>
    <ligand>
        <name>heme c</name>
        <dbReference type="ChEBI" id="CHEBI:61717"/>
        <label>2</label>
    </ligand>
</feature>
<dbReference type="GO" id="GO:0009055">
    <property type="term" value="F:electron transfer activity"/>
    <property type="evidence" value="ECO:0007669"/>
    <property type="project" value="InterPro"/>
</dbReference>
<feature type="binding site" description="axial binding residue" evidence="10">
    <location>
        <position position="210"/>
    </location>
    <ligand>
        <name>heme c</name>
        <dbReference type="ChEBI" id="CHEBI:61717"/>
        <label>2</label>
    </ligand>
    <ligandPart>
        <name>Fe</name>
        <dbReference type="ChEBI" id="CHEBI:18248"/>
    </ligandPart>
</feature>
<evidence type="ECO:0000256" key="5">
    <source>
        <dbReference type="ARBA" id="ARBA00022729"/>
    </source>
</evidence>
<dbReference type="InterPro" id="IPR051459">
    <property type="entry name" value="Cytochrome_c-type_DH"/>
</dbReference>
<dbReference type="PANTHER" id="PTHR35008:SF8">
    <property type="entry name" value="ALCOHOL DEHYDROGENASE CYTOCHROME C SUBUNIT"/>
    <property type="match status" value="1"/>
</dbReference>
<organism evidence="12 13">
    <name type="scientific">Aquamicrobium aerolatum DSM 21857</name>
    <dbReference type="NCBI Taxonomy" id="1121003"/>
    <lineage>
        <taxon>Bacteria</taxon>
        <taxon>Pseudomonadati</taxon>
        <taxon>Pseudomonadota</taxon>
        <taxon>Alphaproteobacteria</taxon>
        <taxon>Hyphomicrobiales</taxon>
        <taxon>Phyllobacteriaceae</taxon>
        <taxon>Aerobium</taxon>
    </lineage>
</organism>
<keyword evidence="4 10" id="KW-0479">Metal-binding</keyword>
<evidence type="ECO:0000256" key="4">
    <source>
        <dbReference type="ARBA" id="ARBA00022723"/>
    </source>
</evidence>
<evidence type="ECO:0000256" key="7">
    <source>
        <dbReference type="ARBA" id="ARBA00023004"/>
    </source>
</evidence>
<comment type="cofactor">
    <cofactor evidence="9">
        <name>heme c</name>
        <dbReference type="ChEBI" id="CHEBI:61717"/>
    </cofactor>
    <text evidence="9">Binds 3 heme c groups covalently per subunit.</text>
</comment>
<dbReference type="GO" id="GO:0005506">
    <property type="term" value="F:iron ion binding"/>
    <property type="evidence" value="ECO:0007669"/>
    <property type="project" value="InterPro"/>
</dbReference>
<evidence type="ECO:0000256" key="1">
    <source>
        <dbReference type="ARBA" id="ARBA00004236"/>
    </source>
</evidence>
<proteinExistence type="predicted"/>
<evidence type="ECO:0000256" key="2">
    <source>
        <dbReference type="ARBA" id="ARBA00022475"/>
    </source>
</evidence>
<dbReference type="STRING" id="1121003.SAMN03080618_00536"/>
<keyword evidence="5" id="KW-0732">Signal</keyword>
<dbReference type="PANTHER" id="PTHR35008">
    <property type="entry name" value="BLL4482 PROTEIN-RELATED"/>
    <property type="match status" value="1"/>
</dbReference>
<feature type="binding site" description="covalent" evidence="9">
    <location>
        <position position="63"/>
    </location>
    <ligand>
        <name>heme c</name>
        <dbReference type="ChEBI" id="CHEBI:61717"/>
        <label>1</label>
    </ligand>
</feature>
<dbReference type="EMBL" id="FORF01000002">
    <property type="protein sequence ID" value="SFI46100.1"/>
    <property type="molecule type" value="Genomic_DNA"/>
</dbReference>
<feature type="binding site" description="covalent" evidence="9">
    <location>
        <position position="209"/>
    </location>
    <ligand>
        <name>heme c</name>
        <dbReference type="ChEBI" id="CHEBI:61717"/>
        <label>2</label>
    </ligand>
</feature>
<evidence type="ECO:0000256" key="6">
    <source>
        <dbReference type="ARBA" id="ARBA00022737"/>
    </source>
</evidence>
<feature type="domain" description="Cytochrome c" evidence="11">
    <location>
        <begin position="191"/>
        <end position="295"/>
    </location>
</feature>
<comment type="subcellular location">
    <subcellularLocation>
        <location evidence="1">Cell membrane</location>
    </subcellularLocation>
</comment>
<keyword evidence="13" id="KW-1185">Reference proteome</keyword>
<evidence type="ECO:0000313" key="13">
    <source>
        <dbReference type="Proteomes" id="UP000242763"/>
    </source>
</evidence>
<dbReference type="GO" id="GO:0020037">
    <property type="term" value="F:heme binding"/>
    <property type="evidence" value="ECO:0007669"/>
    <property type="project" value="InterPro"/>
</dbReference>
<dbReference type="Proteomes" id="UP000242763">
    <property type="component" value="Unassembled WGS sequence"/>
</dbReference>
<dbReference type="InterPro" id="IPR014353">
    <property type="entry name" value="Membr-bd_ADH_cyt_c"/>
</dbReference>
<evidence type="ECO:0000256" key="3">
    <source>
        <dbReference type="ARBA" id="ARBA00022617"/>
    </source>
</evidence>
<feature type="binding site" description="covalent" evidence="9">
    <location>
        <position position="349"/>
    </location>
    <ligand>
        <name>heme c</name>
        <dbReference type="ChEBI" id="CHEBI:61717"/>
        <label>3</label>
    </ligand>
</feature>
<feature type="binding site" description="covalent" evidence="9">
    <location>
        <position position="60"/>
    </location>
    <ligand>
        <name>heme c</name>
        <dbReference type="ChEBI" id="CHEBI:61717"/>
        <label>1</label>
    </ligand>
</feature>
<keyword evidence="6" id="KW-0677">Repeat</keyword>
<name>A0A1I3IDZ6_9HYPH</name>